<feature type="signal peptide" evidence="1">
    <location>
        <begin position="1"/>
        <end position="34"/>
    </location>
</feature>
<accession>A0A813DG22</accession>
<dbReference type="OrthoDB" id="406012at2759"/>
<evidence type="ECO:0008006" key="4">
    <source>
        <dbReference type="Google" id="ProtNLM"/>
    </source>
</evidence>
<proteinExistence type="predicted"/>
<feature type="chain" id="PRO_5032646207" description="Apple domain-containing protein" evidence="1">
    <location>
        <begin position="35"/>
        <end position="200"/>
    </location>
</feature>
<protein>
    <recommendedName>
        <fullName evidence="4">Apple domain-containing protein</fullName>
    </recommendedName>
</protein>
<organism evidence="2 3">
    <name type="scientific">Polarella glacialis</name>
    <name type="common">Dinoflagellate</name>
    <dbReference type="NCBI Taxonomy" id="89957"/>
    <lineage>
        <taxon>Eukaryota</taxon>
        <taxon>Sar</taxon>
        <taxon>Alveolata</taxon>
        <taxon>Dinophyceae</taxon>
        <taxon>Suessiales</taxon>
        <taxon>Suessiaceae</taxon>
        <taxon>Polarella</taxon>
    </lineage>
</organism>
<dbReference type="Proteomes" id="UP000654075">
    <property type="component" value="Unassembled WGS sequence"/>
</dbReference>
<keyword evidence="3" id="KW-1185">Reference proteome</keyword>
<name>A0A813DG22_POLGL</name>
<gene>
    <name evidence="2" type="ORF">PGLA1383_LOCUS3489</name>
</gene>
<reference evidence="2" key="1">
    <citation type="submission" date="2021-02" db="EMBL/GenBank/DDBJ databases">
        <authorList>
            <person name="Dougan E. K."/>
            <person name="Rhodes N."/>
            <person name="Thang M."/>
            <person name="Chan C."/>
        </authorList>
    </citation>
    <scope>NUCLEOTIDE SEQUENCE</scope>
</reference>
<dbReference type="EMBL" id="CAJNNV010001225">
    <property type="protein sequence ID" value="CAE8584558.1"/>
    <property type="molecule type" value="Genomic_DNA"/>
</dbReference>
<keyword evidence="1" id="KW-0732">Signal</keyword>
<dbReference type="AlphaFoldDB" id="A0A813DG22"/>
<evidence type="ECO:0000313" key="2">
    <source>
        <dbReference type="EMBL" id="CAE8584558.1"/>
    </source>
</evidence>
<sequence length="200" mass="21861">MLAGVAHEFARSCPLRTRSFSLTMMLWLCRTCLATGEDWRHIEGKLPFDEAFLHHKPIGPRSNMKVIGGTLGIPMQFGWEASRLAEKKSQVQYTQQSTGMFCANDGHPFIFEGTDDPNDCVQKCTDIARCTHVTAYLSSGWCQIAIRCAEEAEAGDASSITLAKTLSSASCSHSPKAECFGGWVAELGKPIKPRGGNFPT</sequence>
<evidence type="ECO:0000313" key="3">
    <source>
        <dbReference type="Proteomes" id="UP000654075"/>
    </source>
</evidence>
<evidence type="ECO:0000256" key="1">
    <source>
        <dbReference type="SAM" id="SignalP"/>
    </source>
</evidence>
<comment type="caution">
    <text evidence="2">The sequence shown here is derived from an EMBL/GenBank/DDBJ whole genome shotgun (WGS) entry which is preliminary data.</text>
</comment>